<protein>
    <submittedName>
        <fullName evidence="1">Predicted protein</fullName>
    </submittedName>
</protein>
<evidence type="ECO:0000313" key="1">
    <source>
        <dbReference type="EMBL" id="EEH60920.1"/>
    </source>
</evidence>
<organism evidence="2">
    <name type="scientific">Micromonas pusilla (strain CCMP1545)</name>
    <name type="common">Picoplanktonic green alga</name>
    <dbReference type="NCBI Taxonomy" id="564608"/>
    <lineage>
        <taxon>Eukaryota</taxon>
        <taxon>Viridiplantae</taxon>
        <taxon>Chlorophyta</taxon>
        <taxon>Mamiellophyceae</taxon>
        <taxon>Mamiellales</taxon>
        <taxon>Mamiellaceae</taxon>
        <taxon>Micromonas</taxon>
    </lineage>
</organism>
<name>C1MIH7_MICPC</name>
<gene>
    <name evidence="1" type="ORF">MICPUCDRAFT_50572</name>
</gene>
<accession>C1MIH7</accession>
<dbReference type="GeneID" id="9680515"/>
<dbReference type="RefSeq" id="XP_003055668.1">
    <property type="nucleotide sequence ID" value="XM_003055622.1"/>
</dbReference>
<dbReference type="OMA" id="VGRCERC"/>
<dbReference type="KEGG" id="mpp:MICPUCDRAFT_50572"/>
<proteinExistence type="predicted"/>
<evidence type="ECO:0000313" key="2">
    <source>
        <dbReference type="Proteomes" id="UP000001876"/>
    </source>
</evidence>
<dbReference type="OrthoDB" id="10444949at2759"/>
<reference evidence="1 2" key="1">
    <citation type="journal article" date="2009" name="Science">
        <title>Green evolution and dynamic adaptations revealed by genomes of the marine picoeukaryotes Micromonas.</title>
        <authorList>
            <person name="Worden A.Z."/>
            <person name="Lee J.H."/>
            <person name="Mock T."/>
            <person name="Rouze P."/>
            <person name="Simmons M.P."/>
            <person name="Aerts A.L."/>
            <person name="Allen A.E."/>
            <person name="Cuvelier M.L."/>
            <person name="Derelle E."/>
            <person name="Everett M.V."/>
            <person name="Foulon E."/>
            <person name="Grimwood J."/>
            <person name="Gundlach H."/>
            <person name="Henrissat B."/>
            <person name="Napoli C."/>
            <person name="McDonald S.M."/>
            <person name="Parker M.S."/>
            <person name="Rombauts S."/>
            <person name="Salamov A."/>
            <person name="Von Dassow P."/>
            <person name="Badger J.H."/>
            <person name="Coutinho P.M."/>
            <person name="Demir E."/>
            <person name="Dubchak I."/>
            <person name="Gentemann C."/>
            <person name="Eikrem W."/>
            <person name="Gready J.E."/>
            <person name="John U."/>
            <person name="Lanier W."/>
            <person name="Lindquist E.A."/>
            <person name="Lucas S."/>
            <person name="Mayer K.F."/>
            <person name="Moreau H."/>
            <person name="Not F."/>
            <person name="Otillar R."/>
            <person name="Panaud O."/>
            <person name="Pangilinan J."/>
            <person name="Paulsen I."/>
            <person name="Piegu B."/>
            <person name="Poliakov A."/>
            <person name="Robbens S."/>
            <person name="Schmutz J."/>
            <person name="Toulza E."/>
            <person name="Wyss T."/>
            <person name="Zelensky A."/>
            <person name="Zhou K."/>
            <person name="Armbrust E.V."/>
            <person name="Bhattacharya D."/>
            <person name="Goodenough U.W."/>
            <person name="Van de Peer Y."/>
            <person name="Grigoriev I.V."/>
        </authorList>
    </citation>
    <scope>NUCLEOTIDE SEQUENCE [LARGE SCALE GENOMIC DNA]</scope>
    <source>
        <strain evidence="1 2">CCMP1545</strain>
    </source>
</reference>
<dbReference type="AlphaFoldDB" id="C1MIH7"/>
<dbReference type="Proteomes" id="UP000001876">
    <property type="component" value="Unassembled WGS sequence"/>
</dbReference>
<keyword evidence="2" id="KW-1185">Reference proteome</keyword>
<dbReference type="EMBL" id="GG663735">
    <property type="protein sequence ID" value="EEH60920.1"/>
    <property type="molecule type" value="Genomic_DNA"/>
</dbReference>
<sequence>MDWSPKSMMEETLRCLQKSETDLGVDLHHVAAQLRSAIVAFDKLHNRCERCRGRGVMKCVLCGGRGEITIPNVARCHRCLGCTQEQCTRCCGYGLT</sequence>